<evidence type="ECO:0000256" key="8">
    <source>
        <dbReference type="ARBA" id="ARBA00023065"/>
    </source>
</evidence>
<evidence type="ECO:0000256" key="12">
    <source>
        <dbReference type="SAM" id="Phobius"/>
    </source>
</evidence>
<comment type="subcellular location">
    <subcellularLocation>
        <location evidence="1 11">Mitochondrion inner membrane</location>
        <topology evidence="1 11">Multi-pass membrane protein</topology>
    </subcellularLocation>
</comment>
<evidence type="ECO:0000256" key="3">
    <source>
        <dbReference type="ARBA" id="ARBA00022448"/>
    </source>
</evidence>
<dbReference type="AlphaFoldDB" id="A0A7S6UA32"/>
<dbReference type="GO" id="GO:0046933">
    <property type="term" value="F:proton-transporting ATP synthase activity, rotational mechanism"/>
    <property type="evidence" value="ECO:0007669"/>
    <property type="project" value="TreeGrafter"/>
</dbReference>
<evidence type="ECO:0000313" key="13">
    <source>
        <dbReference type="EMBL" id="QOW07600.1"/>
    </source>
</evidence>
<evidence type="ECO:0000256" key="2">
    <source>
        <dbReference type="ARBA" id="ARBA00006810"/>
    </source>
</evidence>
<dbReference type="InterPro" id="IPR000568">
    <property type="entry name" value="ATP_synth_F0_asu"/>
</dbReference>
<dbReference type="InterPro" id="IPR045083">
    <property type="entry name" value="ATP_synth_F0_asu_bact/mt"/>
</dbReference>
<reference evidence="13" key="1">
    <citation type="submission" date="2020-03" db="EMBL/GenBank/DDBJ databases">
        <title>Schizocladia ischiensis organellar genomes: estimating the origin of multicellularity in heterokonts and the emergence of shallow ocean ecosystems.</title>
        <authorList>
            <person name="Phillips N."/>
            <person name="Brawn E.L."/>
            <person name="Boore J."/>
            <person name="Cheda B."/>
            <person name="Salomon M."/>
            <person name="Kawai H."/>
            <person name="Yamagishi T."/>
        </authorList>
    </citation>
    <scope>NUCLEOTIDE SEQUENCE</scope>
</reference>
<feature type="transmembrane region" description="Helical" evidence="12">
    <location>
        <begin position="117"/>
        <end position="142"/>
    </location>
</feature>
<dbReference type="SUPFAM" id="SSF81336">
    <property type="entry name" value="F1F0 ATP synthase subunit A"/>
    <property type="match status" value="1"/>
</dbReference>
<accession>A0A7S6UA32</accession>
<evidence type="ECO:0000256" key="9">
    <source>
        <dbReference type="ARBA" id="ARBA00023136"/>
    </source>
</evidence>
<dbReference type="Pfam" id="PF00119">
    <property type="entry name" value="ATP-synt_A"/>
    <property type="match status" value="1"/>
</dbReference>
<evidence type="ECO:0000256" key="1">
    <source>
        <dbReference type="ARBA" id="ARBA00004448"/>
    </source>
</evidence>
<geneLocation type="mitochondrion" evidence="13"/>
<evidence type="ECO:0000256" key="6">
    <source>
        <dbReference type="ARBA" id="ARBA00022781"/>
    </source>
</evidence>
<organism evidence="13">
    <name type="scientific">Schizocladia ischiensis</name>
    <dbReference type="NCBI Taxonomy" id="196139"/>
    <lineage>
        <taxon>Eukaryota</taxon>
        <taxon>Sar</taxon>
        <taxon>Stramenopiles</taxon>
        <taxon>Ochrophyta</taxon>
        <taxon>PX clade</taxon>
        <taxon>Schizocladiophyceae</taxon>
        <taxon>Schizocladiales</taxon>
        <taxon>Schizocladiaceae</taxon>
        <taxon>Schizocladia</taxon>
    </lineage>
</organism>
<keyword evidence="7 12" id="KW-1133">Transmembrane helix</keyword>
<dbReference type="PANTHER" id="PTHR11410:SF0">
    <property type="entry name" value="ATP SYNTHASE SUBUNIT A"/>
    <property type="match status" value="1"/>
</dbReference>
<dbReference type="FunFam" id="1.20.120.220:FF:000003">
    <property type="entry name" value="ATP synthase subunit a"/>
    <property type="match status" value="1"/>
</dbReference>
<dbReference type="InterPro" id="IPR023011">
    <property type="entry name" value="ATP_synth_F0_asu_AS"/>
</dbReference>
<evidence type="ECO:0000256" key="4">
    <source>
        <dbReference type="ARBA" id="ARBA00022547"/>
    </source>
</evidence>
<keyword evidence="8" id="KW-0406">Ion transport</keyword>
<dbReference type="PANTHER" id="PTHR11410">
    <property type="entry name" value="ATP SYNTHASE SUBUNIT A"/>
    <property type="match status" value="1"/>
</dbReference>
<sequence length="245" mass="27050">MLNSPLEQFQILPIISLPLVDITNAFAICGLSIGCFFFLHTCLNIYGLSFIPKAWQSFVESLYEAVSGLVLDTVGKEGQKYFPFLFSLFCFVLLSNLLGLVPYSFTTTSHLIQTMTLALMVFIGVNIICLSIHGFHMVSLFYPPGTSLGLAFLLVPIEIVSYLFRPISLAVRLFANMMAGHTLLKVIGGFAWAMMGGGTFLFLAHFLPLIILVLLMGLEMGVAIIQAYVFTILSTIYLNDAIKLH</sequence>
<keyword evidence="3" id="KW-0813">Transport</keyword>
<dbReference type="GO" id="GO:0045259">
    <property type="term" value="C:proton-transporting ATP synthase complex"/>
    <property type="evidence" value="ECO:0007669"/>
    <property type="project" value="UniProtKB-KW"/>
</dbReference>
<keyword evidence="5 12" id="KW-0812">Transmembrane</keyword>
<dbReference type="Gene3D" id="1.20.120.220">
    <property type="entry name" value="ATP synthase, F0 complex, subunit A"/>
    <property type="match status" value="1"/>
</dbReference>
<keyword evidence="10" id="KW-0066">ATP synthesis</keyword>
<evidence type="ECO:0000256" key="10">
    <source>
        <dbReference type="ARBA" id="ARBA00023310"/>
    </source>
</evidence>
<evidence type="ECO:0000256" key="7">
    <source>
        <dbReference type="ARBA" id="ARBA00022989"/>
    </source>
</evidence>
<dbReference type="NCBIfam" id="NF004482">
    <property type="entry name" value="PRK05815.2-4"/>
    <property type="match status" value="1"/>
</dbReference>
<keyword evidence="6" id="KW-0375">Hydrogen ion transport</keyword>
<dbReference type="CDD" id="cd00310">
    <property type="entry name" value="ATP-synt_Fo_a_6"/>
    <property type="match status" value="1"/>
</dbReference>
<dbReference type="EMBL" id="MT259947">
    <property type="protein sequence ID" value="QOW07600.1"/>
    <property type="molecule type" value="Genomic_DNA"/>
</dbReference>
<name>A0A7S6UA32_9STRA</name>
<dbReference type="NCBIfam" id="TIGR01131">
    <property type="entry name" value="ATP_synt_6_or_A"/>
    <property type="match status" value="1"/>
</dbReference>
<feature type="transmembrane region" description="Helical" evidence="12">
    <location>
        <begin position="148"/>
        <end position="171"/>
    </location>
</feature>
<keyword evidence="13" id="KW-0496">Mitochondrion</keyword>
<feature type="transmembrane region" description="Helical" evidence="12">
    <location>
        <begin position="209"/>
        <end position="238"/>
    </location>
</feature>
<proteinExistence type="inferred from homology"/>
<dbReference type="RefSeq" id="YP_010032386.1">
    <property type="nucleotide sequence ID" value="NC_053869.1"/>
</dbReference>
<keyword evidence="9 12" id="KW-0472">Membrane</keyword>
<comment type="similarity">
    <text evidence="2">Belongs to the ATPase A chain family.</text>
</comment>
<dbReference type="PROSITE" id="PS00449">
    <property type="entry name" value="ATPASE_A"/>
    <property type="match status" value="1"/>
</dbReference>
<gene>
    <name evidence="13" type="primary">atp6</name>
</gene>
<feature type="transmembrane region" description="Helical" evidence="12">
    <location>
        <begin position="12"/>
        <end position="39"/>
    </location>
</feature>
<evidence type="ECO:0000256" key="11">
    <source>
        <dbReference type="RuleBase" id="RU004450"/>
    </source>
</evidence>
<dbReference type="GeneID" id="63377902"/>
<dbReference type="GO" id="GO:0005743">
    <property type="term" value="C:mitochondrial inner membrane"/>
    <property type="evidence" value="ECO:0007669"/>
    <property type="project" value="UniProtKB-SubCell"/>
</dbReference>
<feature type="transmembrane region" description="Helical" evidence="12">
    <location>
        <begin position="81"/>
        <end position="105"/>
    </location>
</feature>
<evidence type="ECO:0000256" key="5">
    <source>
        <dbReference type="ARBA" id="ARBA00022692"/>
    </source>
</evidence>
<feature type="transmembrane region" description="Helical" evidence="12">
    <location>
        <begin position="183"/>
        <end position="203"/>
    </location>
</feature>
<dbReference type="PRINTS" id="PR00123">
    <property type="entry name" value="ATPASEA"/>
</dbReference>
<keyword evidence="4" id="KW-0138">CF(0)</keyword>
<dbReference type="HAMAP" id="MF_01393">
    <property type="entry name" value="ATP_synth_a_bact"/>
    <property type="match status" value="1"/>
</dbReference>
<dbReference type="InterPro" id="IPR035908">
    <property type="entry name" value="F0_ATP_A_sf"/>
</dbReference>
<protein>
    <recommendedName>
        <fullName evidence="11">ATP synthase subunit a</fullName>
    </recommendedName>
</protein>